<accession>A0A1F7YI27</accession>
<dbReference type="EMBL" id="MGGL01000008">
    <property type="protein sequence ID" value="OGM26922.1"/>
    <property type="molecule type" value="Genomic_DNA"/>
</dbReference>
<dbReference type="Proteomes" id="UP000179221">
    <property type="component" value="Unassembled WGS sequence"/>
</dbReference>
<evidence type="ECO:0000313" key="2">
    <source>
        <dbReference type="Proteomes" id="UP000179221"/>
    </source>
</evidence>
<sequence>MTKESRKGIPRHRRKYSDIGDQKSFGILNSWLTDLDLVLSDEERKTPVGEKLLISLSIIAGYRHEPVDSPVYMEAQILKEKVEASNAGEFNPKVLYKLLKQEESNNL</sequence>
<dbReference type="AlphaFoldDB" id="A0A1F7YI27"/>
<proteinExistence type="predicted"/>
<protein>
    <submittedName>
        <fullName evidence="1">Uncharacterized protein</fullName>
    </submittedName>
</protein>
<evidence type="ECO:0000313" key="1">
    <source>
        <dbReference type="EMBL" id="OGM26922.1"/>
    </source>
</evidence>
<organism evidence="1 2">
    <name type="scientific">Candidatus Woesebacteria bacterium RIFCSPHIGHO2_01_FULL_40_22</name>
    <dbReference type="NCBI Taxonomy" id="1802499"/>
    <lineage>
        <taxon>Bacteria</taxon>
        <taxon>Candidatus Woeseibacteriota</taxon>
    </lineage>
</organism>
<comment type="caution">
    <text evidence="1">The sequence shown here is derived from an EMBL/GenBank/DDBJ whole genome shotgun (WGS) entry which is preliminary data.</text>
</comment>
<name>A0A1F7YI27_9BACT</name>
<gene>
    <name evidence="1" type="ORF">A2628_05780</name>
</gene>
<reference evidence="1 2" key="1">
    <citation type="journal article" date="2016" name="Nat. Commun.">
        <title>Thousands of microbial genomes shed light on interconnected biogeochemical processes in an aquifer system.</title>
        <authorList>
            <person name="Anantharaman K."/>
            <person name="Brown C.T."/>
            <person name="Hug L.A."/>
            <person name="Sharon I."/>
            <person name="Castelle C.J."/>
            <person name="Probst A.J."/>
            <person name="Thomas B.C."/>
            <person name="Singh A."/>
            <person name="Wilkins M.J."/>
            <person name="Karaoz U."/>
            <person name="Brodie E.L."/>
            <person name="Williams K.H."/>
            <person name="Hubbard S.S."/>
            <person name="Banfield J.F."/>
        </authorList>
    </citation>
    <scope>NUCLEOTIDE SEQUENCE [LARGE SCALE GENOMIC DNA]</scope>
</reference>